<proteinExistence type="predicted"/>
<organism evidence="1 2">
    <name type="scientific">Inconstantimicrobium mannanitabidum</name>
    <dbReference type="NCBI Taxonomy" id="1604901"/>
    <lineage>
        <taxon>Bacteria</taxon>
        <taxon>Bacillati</taxon>
        <taxon>Bacillota</taxon>
        <taxon>Clostridia</taxon>
        <taxon>Eubacteriales</taxon>
        <taxon>Clostridiaceae</taxon>
        <taxon>Inconstantimicrobium</taxon>
    </lineage>
</organism>
<gene>
    <name evidence="1" type="ORF">rsdtw13_02990</name>
</gene>
<evidence type="ECO:0000313" key="1">
    <source>
        <dbReference type="EMBL" id="GKX65041.1"/>
    </source>
</evidence>
<evidence type="ECO:0000313" key="2">
    <source>
        <dbReference type="Proteomes" id="UP001058074"/>
    </source>
</evidence>
<comment type="caution">
    <text evidence="1">The sequence shown here is derived from an EMBL/GenBank/DDBJ whole genome shotgun (WGS) entry which is preliminary data.</text>
</comment>
<protein>
    <submittedName>
        <fullName evidence="1">ABC transporter</fullName>
    </submittedName>
</protein>
<name>A0ACB5R7V5_9CLOT</name>
<keyword evidence="2" id="KW-1185">Reference proteome</keyword>
<reference evidence="1" key="1">
    <citation type="journal article" date="2025" name="Int. J. Syst. Evol. Microbiol.">
        <title>Inconstantimicrobium mannanitabidum sp. nov., a novel member of the family Clostridiaceae isolated from anoxic soil under the treatment of reductive soil disinfestation.</title>
        <authorList>
            <person name="Ueki A."/>
            <person name="Tonouchi A."/>
            <person name="Honma S."/>
            <person name="Kaku N."/>
            <person name="Ueki K."/>
        </authorList>
    </citation>
    <scope>NUCLEOTIDE SEQUENCE</scope>
    <source>
        <strain evidence="1">TW13</strain>
    </source>
</reference>
<sequence length="576" mass="63776">MKKIAYYLKPYKKEVWLAIFFMCLDVLSEIIQPQLMAAIVGKGIQSKNLSYIVMIGIIMIIFSGISIIGGIGNSKFSAKSGVGFAANLRKGLFSKVQTFSFKNIDDFSTASLSTRLTNDVTQLQNTVIMGLRICVKAPLMFIFALLMAISLNASLAVILAIVIPVIIIALGTIIYKVMPLFQKLRKCLDGLNASVQENVTNVRVVKSFVREEYEKQKFYGTNDKLMKSSFEAINIVIFNMPIMMFAMNSAIVAVLWFGGSQVIHGTLDVASMTAFINYIFMILMSLMVLSMIFIMVTQASASYKRILEVLNTVVDLEDEASAKDVELIQGEVEFKNVSFKYNLEQDETILENINFKAHKGEVVAIIGGTGSGKSSLVQLIPRLYDVTSGEILIDGKNLIDYTIESLRNNIGMVLQKNTLFSGTIRDNLKWGNLNATDEEIIEAAKNAQAHDFIMGFPDGYDTWIDQGGVNVSGGQKQRLCIARAMLKKPPILILDDSTSAVDTATEGKIRTAFSTTLKDTTTFIIAQRISSVQDADKIIVLEDGKIVGLGTHEELLESNEEYQEIYNSQQRKEVNA</sequence>
<dbReference type="EMBL" id="BROD01000001">
    <property type="protein sequence ID" value="GKX65041.1"/>
    <property type="molecule type" value="Genomic_DNA"/>
</dbReference>
<dbReference type="Proteomes" id="UP001058074">
    <property type="component" value="Unassembled WGS sequence"/>
</dbReference>
<accession>A0ACB5R7V5</accession>